<dbReference type="Gene3D" id="1.10.4020.10">
    <property type="entry name" value="DNA breaking-rejoining enzymes"/>
    <property type="match status" value="1"/>
</dbReference>
<dbReference type="PROSITE" id="PS50804">
    <property type="entry name" value="SCAN_BOX"/>
    <property type="match status" value="1"/>
</dbReference>
<dbReference type="Ensembl" id="ENSPTXT00000016670.1">
    <property type="protein sequence ID" value="ENSPTXP00000016173.1"/>
    <property type="gene ID" value="ENSPTXG00000011190.1"/>
</dbReference>
<dbReference type="InterPro" id="IPR003309">
    <property type="entry name" value="SCAN_dom"/>
</dbReference>
<dbReference type="SUPFAM" id="SSF47353">
    <property type="entry name" value="Retrovirus capsid dimerization domain-like"/>
    <property type="match status" value="1"/>
</dbReference>
<feature type="region of interest" description="Disordered" evidence="2">
    <location>
        <begin position="1"/>
        <end position="36"/>
    </location>
</feature>
<dbReference type="AlphaFoldDB" id="A0A670Z317"/>
<proteinExistence type="predicted"/>
<reference evidence="4" key="2">
    <citation type="submission" date="2025-09" db="UniProtKB">
        <authorList>
            <consortium name="Ensembl"/>
        </authorList>
    </citation>
    <scope>IDENTIFICATION</scope>
</reference>
<keyword evidence="5" id="KW-1185">Reference proteome</keyword>
<feature type="domain" description="SCAN box" evidence="3">
    <location>
        <begin position="41"/>
        <end position="113"/>
    </location>
</feature>
<reference evidence="4" key="1">
    <citation type="submission" date="2025-08" db="UniProtKB">
        <authorList>
            <consortium name="Ensembl"/>
        </authorList>
    </citation>
    <scope>IDENTIFICATION</scope>
</reference>
<dbReference type="InterPro" id="IPR038269">
    <property type="entry name" value="SCAN_sf"/>
</dbReference>
<dbReference type="SMART" id="SM00431">
    <property type="entry name" value="SCAN"/>
    <property type="match status" value="1"/>
</dbReference>
<dbReference type="Pfam" id="PF02023">
    <property type="entry name" value="SCAN"/>
    <property type="match status" value="1"/>
</dbReference>
<evidence type="ECO:0000313" key="5">
    <source>
        <dbReference type="Proteomes" id="UP000472273"/>
    </source>
</evidence>
<dbReference type="InterPro" id="IPR050916">
    <property type="entry name" value="SCAN-C2H2_zinc_finger"/>
</dbReference>
<dbReference type="Proteomes" id="UP000472273">
    <property type="component" value="Unplaced"/>
</dbReference>
<dbReference type="PANTHER" id="PTHR45935">
    <property type="entry name" value="PROTEIN ZBED8-RELATED"/>
    <property type="match status" value="1"/>
</dbReference>
<evidence type="ECO:0000256" key="2">
    <source>
        <dbReference type="SAM" id="MobiDB-lite"/>
    </source>
</evidence>
<dbReference type="GeneTree" id="ENSGT00940000154715"/>
<keyword evidence="1" id="KW-0539">Nucleus</keyword>
<evidence type="ECO:0000256" key="1">
    <source>
        <dbReference type="ARBA" id="ARBA00023242"/>
    </source>
</evidence>
<accession>A0A670Z317</accession>
<dbReference type="PANTHER" id="PTHR45935:SF15">
    <property type="entry name" value="SCAN BOX DOMAIN-CONTAINING PROTEIN"/>
    <property type="match status" value="1"/>
</dbReference>
<evidence type="ECO:0000259" key="3">
    <source>
        <dbReference type="PROSITE" id="PS50804"/>
    </source>
</evidence>
<feature type="compositionally biased region" description="Polar residues" evidence="2">
    <location>
        <begin position="16"/>
        <end position="32"/>
    </location>
</feature>
<sequence>PTTLETPQKKDKRSFETSGTRQNVLQEGTSLPSEVPPWTSIQYRETEGPRELCSQLHDLCRRWLRPGKHSKAQMMDLVVLEHLLFLLPPEIEDWVRECGAQTSSQAVALAEGFLLSQAEEQKEPLQWQVGVFRDQDTSGGNGRSSDYPSVFPSLSRLSYRTGVANLLDLRDPQTHNFKSQGPLTGSVGMV</sequence>
<protein>
    <recommendedName>
        <fullName evidence="3">SCAN box domain-containing protein</fullName>
    </recommendedName>
</protein>
<organism evidence="4 5">
    <name type="scientific">Pseudonaja textilis</name>
    <name type="common">Eastern brown snake</name>
    <dbReference type="NCBI Taxonomy" id="8673"/>
    <lineage>
        <taxon>Eukaryota</taxon>
        <taxon>Metazoa</taxon>
        <taxon>Chordata</taxon>
        <taxon>Craniata</taxon>
        <taxon>Vertebrata</taxon>
        <taxon>Euteleostomi</taxon>
        <taxon>Lepidosauria</taxon>
        <taxon>Squamata</taxon>
        <taxon>Bifurcata</taxon>
        <taxon>Unidentata</taxon>
        <taxon>Episquamata</taxon>
        <taxon>Toxicofera</taxon>
        <taxon>Serpentes</taxon>
        <taxon>Colubroidea</taxon>
        <taxon>Elapidae</taxon>
        <taxon>Hydrophiinae</taxon>
        <taxon>Pseudonaja</taxon>
    </lineage>
</organism>
<evidence type="ECO:0000313" key="4">
    <source>
        <dbReference type="Ensembl" id="ENSPTXP00000016173.1"/>
    </source>
</evidence>
<name>A0A670Z317_PSETE</name>